<feature type="region of interest" description="Disordered" evidence="4">
    <location>
        <begin position="735"/>
        <end position="759"/>
    </location>
</feature>
<feature type="compositionally biased region" description="Polar residues" evidence="4">
    <location>
        <begin position="1305"/>
        <end position="1316"/>
    </location>
</feature>
<feature type="region of interest" description="Disordered" evidence="4">
    <location>
        <begin position="1275"/>
        <end position="1316"/>
    </location>
</feature>
<feature type="coiled-coil region" evidence="3">
    <location>
        <begin position="828"/>
        <end position="891"/>
    </location>
</feature>
<proteinExistence type="predicted"/>
<feature type="compositionally biased region" description="Acidic residues" evidence="4">
    <location>
        <begin position="407"/>
        <end position="420"/>
    </location>
</feature>
<feature type="region of interest" description="Disordered" evidence="4">
    <location>
        <begin position="400"/>
        <end position="473"/>
    </location>
</feature>
<organism evidence="6 7">
    <name type="scientific">Aplysia californica</name>
    <name type="common">California sea hare</name>
    <dbReference type="NCBI Taxonomy" id="6500"/>
    <lineage>
        <taxon>Eukaryota</taxon>
        <taxon>Metazoa</taxon>
        <taxon>Spiralia</taxon>
        <taxon>Lophotrochozoa</taxon>
        <taxon>Mollusca</taxon>
        <taxon>Gastropoda</taxon>
        <taxon>Heterobranchia</taxon>
        <taxon>Euthyneura</taxon>
        <taxon>Tectipleura</taxon>
        <taxon>Aplysiida</taxon>
        <taxon>Aplysioidea</taxon>
        <taxon>Aplysiidae</taxon>
        <taxon>Aplysia</taxon>
    </lineage>
</organism>
<dbReference type="RefSeq" id="XP_012943332.1">
    <property type="nucleotide sequence ID" value="XM_013087878.2"/>
</dbReference>
<keyword evidence="2" id="KW-0539">Nucleus</keyword>
<comment type="subcellular location">
    <subcellularLocation>
        <location evidence="1">Nucleus</location>
    </subcellularLocation>
</comment>
<dbReference type="SUPFAM" id="SSF47807">
    <property type="entry name" value="5' to 3' exonuclease, C-terminal subdomain"/>
    <property type="match status" value="1"/>
</dbReference>
<evidence type="ECO:0000259" key="5">
    <source>
        <dbReference type="SMART" id="SM00484"/>
    </source>
</evidence>
<dbReference type="Gene3D" id="3.40.50.1010">
    <property type="entry name" value="5'-nuclease"/>
    <property type="match status" value="1"/>
</dbReference>
<feature type="compositionally biased region" description="Acidic residues" evidence="4">
    <location>
        <begin position="62"/>
        <end position="72"/>
    </location>
</feature>
<protein>
    <submittedName>
        <fullName evidence="7">Uncharacterized protein LOC101859887</fullName>
    </submittedName>
</protein>
<feature type="compositionally biased region" description="Polar residues" evidence="4">
    <location>
        <begin position="630"/>
        <end position="645"/>
    </location>
</feature>
<dbReference type="InterPro" id="IPR036279">
    <property type="entry name" value="5-3_exonuclease_C_sf"/>
</dbReference>
<accession>A0ABM1A9D3</accession>
<feature type="region of interest" description="Disordered" evidence="4">
    <location>
        <begin position="1012"/>
        <end position="1056"/>
    </location>
</feature>
<evidence type="ECO:0000256" key="2">
    <source>
        <dbReference type="ARBA" id="ARBA00023242"/>
    </source>
</evidence>
<dbReference type="InterPro" id="IPR029060">
    <property type="entry name" value="PIN-like_dom_sf"/>
</dbReference>
<dbReference type="Pfam" id="PF00867">
    <property type="entry name" value="XPG_I"/>
    <property type="match status" value="1"/>
</dbReference>
<dbReference type="InterPro" id="IPR008918">
    <property type="entry name" value="HhH2"/>
</dbReference>
<dbReference type="InterPro" id="IPR006086">
    <property type="entry name" value="XPG-I_dom"/>
</dbReference>
<feature type="compositionally biased region" description="Acidic residues" evidence="4">
    <location>
        <begin position="459"/>
        <end position="469"/>
    </location>
</feature>
<dbReference type="Proteomes" id="UP000694888">
    <property type="component" value="Unplaced"/>
</dbReference>
<sequence length="1399" mass="156264">MDEATSLLSRGDDTSKPSSPPPRRESFHLSQELKILEEEKEAKKEDDNRRKGEEVKGKEKDDEMEEVLEDVDERQKGGRKEQYDQSKEKVVSGVSEDRLQPEDFEEDPTDLYYASLNEGELLGLNSELASERTALLLERGRQNRLAMSVTDQVNLEAQELLRLFGIPYVVGPMEAEAQCAYLDITGQTDGTITDDSDIWLFGGRRMYKNFFNQNKHVEFYSFDRISNHFGIGRDQLINIALLCGSDYTEGIQGVGPVRALEIMAEFPGTGSEGLRAFRTWWEKMKKREQVVGSKTRARLKNLKLPNGFPSETVVRAYLSPTVDESTESFAWKMPELDVLRDFAKLRFGWSREKSDQSLVPMMKQLTQRKNQGRIHAYFQPESFVQSAKIRSDRLKKALSLVKNSQGGDEEREEEEDEMSGDIETKRMRKAQGGKGRVVGESGKGSEKRKKQGGKGRHEEEEEEDGDDSDVSFGYNAKTESAIKNSCLDLMVGGTVSDEVWPDHEQSSAFQVNTKNVFCHGDISRSTQSPVASSQLGVQQIKGDKQGPDCANGNYGVTRSCPKTELPLVAQCSNPDLPELWPEAGSVTLKDNTSPAGCNIFADRSRKSNINGTAKGAPPSSAPNAPRGGPTPSSAPRGTSTTSSQKEIVRLESLCEARTKELSQARMQLRATTQAFDAMSVVVNYCCVELDAFECPTLALKLETVQRQLKDCLTQIADLTSEKDALDKNLSEISQQKEEASKLEQEARHKAQADREDHEKVQKDMEDTHNAALTAQRDELTQQHNEAVKKLHDFHDKQIDLQKQAFDRQLLDVKNENKMEINGIRISQLEEIQELRNKHDTQMEELHKQHRNKLEDITHRFESIKLTLSEKVESLRGECDDLRHRARSSEEALQRDADVKVQMALAPFLSLPKEIESLKTVVEMRNEEISKLRSRNMDLEKQLEEIPIARDKIISLQQKVENLEAIINIKTDHEKQLHEKCQILMRKYDKESRANKRLSMDYEQVMWRMSQSSEFGSSESLSKRQVSRSPARSETTSPDPRHRTLSPNYHGPNGDVVMRVKKRSSKSLCETDRKLRSRSATFVVEKDEKLVESRSPSSSPQVKQKRWKRISQGEEDASENSSDNLDAANERARMCVSAGPEILSQYTSGHLGDGDVCEESDMPSLGNTMDSNLASSGEMINSYARSISGVSDSGVYDSMTRSEMLNSSIVSTDSEWVASANVSQMLDSTNEDFDGSPDGCSEQDRTVVHNVRSYSRSRGDSDTEGSARHTYQFQVSIPGSTGEPSADNVFEDQESGSLGSCSLSLENTTDGAPSVSNSRLTSVSEDFSCHDIACDTTVSLPLGGAAQDDRTPSRDVSSDNLSGLPRSETVVEKCIGEMGGAQCNSSGEGRATQDDVHQEN</sequence>
<dbReference type="PANTHER" id="PTHR16171">
    <property type="entry name" value="DNA REPAIR PROTEIN COMPLEMENTING XP-G CELLS-RELATED"/>
    <property type="match status" value="1"/>
</dbReference>
<dbReference type="PRINTS" id="PR00853">
    <property type="entry name" value="XPGRADSUPER"/>
</dbReference>
<feature type="region of interest" description="Disordered" evidence="4">
    <location>
        <begin position="1"/>
        <end position="98"/>
    </location>
</feature>
<feature type="domain" description="XPG-I" evidence="5">
    <location>
        <begin position="162"/>
        <end position="231"/>
    </location>
</feature>
<dbReference type="SUPFAM" id="SSF88723">
    <property type="entry name" value="PIN domain-like"/>
    <property type="match status" value="1"/>
</dbReference>
<dbReference type="SMART" id="SM00484">
    <property type="entry name" value="XPGI"/>
    <property type="match status" value="1"/>
</dbReference>
<evidence type="ECO:0000256" key="3">
    <source>
        <dbReference type="SAM" id="Coils"/>
    </source>
</evidence>
<feature type="region of interest" description="Disordered" evidence="4">
    <location>
        <begin position="1378"/>
        <end position="1399"/>
    </location>
</feature>
<feature type="compositionally biased region" description="Polar residues" evidence="4">
    <location>
        <begin position="1022"/>
        <end position="1037"/>
    </location>
</feature>
<feature type="compositionally biased region" description="Basic and acidic residues" evidence="4">
    <location>
        <begin position="1346"/>
        <end position="1356"/>
    </location>
</feature>
<feature type="region of interest" description="Disordered" evidence="4">
    <location>
        <begin position="1086"/>
        <end position="1124"/>
    </location>
</feature>
<name>A0ABM1A9D3_APLCA</name>
<reference evidence="7" key="1">
    <citation type="submission" date="2025-08" db="UniProtKB">
        <authorList>
            <consortium name="RefSeq"/>
        </authorList>
    </citation>
    <scope>IDENTIFICATION</scope>
</reference>
<feature type="compositionally biased region" description="Basic and acidic residues" evidence="4">
    <location>
        <begin position="73"/>
        <end position="98"/>
    </location>
</feature>
<evidence type="ECO:0000313" key="7">
    <source>
        <dbReference type="RefSeq" id="XP_012943332.1"/>
    </source>
</evidence>
<evidence type="ECO:0000313" key="6">
    <source>
        <dbReference type="Proteomes" id="UP000694888"/>
    </source>
</evidence>
<dbReference type="InterPro" id="IPR006084">
    <property type="entry name" value="XPG/Rad2"/>
</dbReference>
<dbReference type="PANTHER" id="PTHR16171:SF7">
    <property type="entry name" value="DNA REPAIR PROTEIN RAD2"/>
    <property type="match status" value="1"/>
</dbReference>
<evidence type="ECO:0000256" key="1">
    <source>
        <dbReference type="ARBA" id="ARBA00004123"/>
    </source>
</evidence>
<dbReference type="CDD" id="cd09904">
    <property type="entry name" value="H3TH_XPG"/>
    <property type="match status" value="1"/>
</dbReference>
<dbReference type="CDD" id="cd09868">
    <property type="entry name" value="PIN_XPG_RAD2"/>
    <property type="match status" value="1"/>
</dbReference>
<dbReference type="SMART" id="SM00279">
    <property type="entry name" value="HhH2"/>
    <property type="match status" value="1"/>
</dbReference>
<feature type="compositionally biased region" description="Basic and acidic residues" evidence="4">
    <location>
        <begin position="34"/>
        <end position="61"/>
    </location>
</feature>
<feature type="compositionally biased region" description="Low complexity" evidence="4">
    <location>
        <begin position="1294"/>
        <end position="1304"/>
    </location>
</feature>
<keyword evidence="3" id="KW-0175">Coiled coil</keyword>
<evidence type="ECO:0000256" key="4">
    <source>
        <dbReference type="SAM" id="MobiDB-lite"/>
    </source>
</evidence>
<feature type="region of interest" description="Disordered" evidence="4">
    <location>
        <begin position="1339"/>
        <end position="1366"/>
    </location>
</feature>
<dbReference type="GeneID" id="101859887"/>
<keyword evidence="6" id="KW-1185">Reference proteome</keyword>
<gene>
    <name evidence="7" type="primary">LOC101859887</name>
</gene>
<feature type="compositionally biased region" description="Basic and acidic residues" evidence="4">
    <location>
        <begin position="1390"/>
        <end position="1399"/>
    </location>
</feature>
<feature type="region of interest" description="Disordered" evidence="4">
    <location>
        <begin position="607"/>
        <end position="645"/>
    </location>
</feature>
<dbReference type="Gene3D" id="1.10.150.20">
    <property type="entry name" value="5' to 3' exonuclease, C-terminal subdomain"/>
    <property type="match status" value="1"/>
</dbReference>